<proteinExistence type="inferred from homology"/>
<dbReference type="KEGG" id="mng:MNEG_13306"/>
<accession>A0A0D2LZ53</accession>
<dbReference type="GeneID" id="25730755"/>
<evidence type="ECO:0000256" key="13">
    <source>
        <dbReference type="SAM" id="Phobius"/>
    </source>
</evidence>
<evidence type="ECO:0000256" key="5">
    <source>
        <dbReference type="ARBA" id="ARBA00022847"/>
    </source>
</evidence>
<evidence type="ECO:0000256" key="2">
    <source>
        <dbReference type="ARBA" id="ARBA00006434"/>
    </source>
</evidence>
<comment type="similarity">
    <text evidence="2">Belongs to the sodium:solute symporter (SSF) (TC 2.A.21) family.</text>
</comment>
<name>A0A0D2LZ53_9CHLO</name>
<evidence type="ECO:0000256" key="11">
    <source>
        <dbReference type="ARBA" id="ARBA00023180"/>
    </source>
</evidence>
<evidence type="ECO:0000256" key="4">
    <source>
        <dbReference type="ARBA" id="ARBA00022692"/>
    </source>
</evidence>
<feature type="transmembrane region" description="Helical" evidence="13">
    <location>
        <begin position="68"/>
        <end position="87"/>
    </location>
</feature>
<evidence type="ECO:0000256" key="9">
    <source>
        <dbReference type="ARBA" id="ARBA00023065"/>
    </source>
</evidence>
<gene>
    <name evidence="14" type="ORF">MNEG_13306</name>
</gene>
<keyword evidence="10 13" id="KW-0472">Membrane</keyword>
<dbReference type="OrthoDB" id="546820at2759"/>
<keyword evidence="15" id="KW-1185">Reference proteome</keyword>
<feature type="transmembrane region" description="Helical" evidence="13">
    <location>
        <begin position="132"/>
        <end position="150"/>
    </location>
</feature>
<dbReference type="GO" id="GO:0005886">
    <property type="term" value="C:plasma membrane"/>
    <property type="evidence" value="ECO:0007669"/>
    <property type="project" value="TreeGrafter"/>
</dbReference>
<dbReference type="PROSITE" id="PS50283">
    <property type="entry name" value="NA_SOLUT_SYMP_3"/>
    <property type="match status" value="1"/>
</dbReference>
<keyword evidence="4 13" id="KW-0812">Transmembrane</keyword>
<dbReference type="Proteomes" id="UP000054498">
    <property type="component" value="Unassembled WGS sequence"/>
</dbReference>
<evidence type="ECO:0000256" key="12">
    <source>
        <dbReference type="ARBA" id="ARBA00023201"/>
    </source>
</evidence>
<keyword evidence="3" id="KW-0813">Transport</keyword>
<feature type="transmembrane region" description="Helical" evidence="13">
    <location>
        <begin position="35"/>
        <end position="56"/>
    </location>
</feature>
<feature type="transmembrane region" description="Helical" evidence="13">
    <location>
        <begin position="213"/>
        <end position="238"/>
    </location>
</feature>
<dbReference type="Gene3D" id="1.20.1730.10">
    <property type="entry name" value="Sodium/glucose cotransporter"/>
    <property type="match status" value="1"/>
</dbReference>
<dbReference type="PANTHER" id="PTHR45897">
    <property type="entry name" value="HIGH-AFFINITY CHOLINE TRANSPORTER 1"/>
    <property type="match status" value="1"/>
</dbReference>
<dbReference type="InterPro" id="IPR001734">
    <property type="entry name" value="Na/solute_symporter"/>
</dbReference>
<evidence type="ECO:0000313" key="14">
    <source>
        <dbReference type="EMBL" id="KIY94656.1"/>
    </source>
</evidence>
<evidence type="ECO:0000256" key="8">
    <source>
        <dbReference type="ARBA" id="ARBA00023053"/>
    </source>
</evidence>
<dbReference type="InterPro" id="IPR038377">
    <property type="entry name" value="Na/Glc_symporter_sf"/>
</dbReference>
<keyword evidence="9" id="KW-0406">Ion transport</keyword>
<feature type="transmembrane region" description="Helical" evidence="13">
    <location>
        <begin position="94"/>
        <end position="112"/>
    </location>
</feature>
<dbReference type="InterPro" id="IPR052244">
    <property type="entry name" value="Choline_transporter"/>
</dbReference>
<evidence type="ECO:0000256" key="3">
    <source>
        <dbReference type="ARBA" id="ARBA00022448"/>
    </source>
</evidence>
<evidence type="ECO:0000256" key="1">
    <source>
        <dbReference type="ARBA" id="ARBA00004141"/>
    </source>
</evidence>
<dbReference type="GO" id="GO:0005307">
    <property type="term" value="F:choline:sodium symporter activity"/>
    <property type="evidence" value="ECO:0007669"/>
    <property type="project" value="TreeGrafter"/>
</dbReference>
<keyword evidence="12" id="KW-0739">Sodium transport</keyword>
<keyword evidence="5" id="KW-0769">Symport</keyword>
<evidence type="ECO:0000256" key="7">
    <source>
        <dbReference type="ARBA" id="ARBA00022989"/>
    </source>
</evidence>
<dbReference type="PANTHER" id="PTHR45897:SF4">
    <property type="entry name" value="HIGH-AFFINITY CHOLINE TRANSPORTER 1"/>
    <property type="match status" value="1"/>
</dbReference>
<keyword evidence="6" id="KW-0530">Neurotransmitter biosynthesis</keyword>
<feature type="transmembrane region" description="Helical" evidence="13">
    <location>
        <begin position="180"/>
        <end position="201"/>
    </location>
</feature>
<dbReference type="AlphaFoldDB" id="A0A0D2LZ53"/>
<evidence type="ECO:0000313" key="15">
    <source>
        <dbReference type="Proteomes" id="UP000054498"/>
    </source>
</evidence>
<protein>
    <submittedName>
        <fullName evidence="14">Uncharacterized protein</fullName>
    </submittedName>
</protein>
<keyword evidence="7 13" id="KW-1133">Transmembrane helix</keyword>
<evidence type="ECO:0000256" key="10">
    <source>
        <dbReference type="ARBA" id="ARBA00023136"/>
    </source>
</evidence>
<keyword evidence="8" id="KW-0915">Sodium</keyword>
<keyword evidence="11" id="KW-0325">Glycoprotein</keyword>
<organism evidence="14 15">
    <name type="scientific">Monoraphidium neglectum</name>
    <dbReference type="NCBI Taxonomy" id="145388"/>
    <lineage>
        <taxon>Eukaryota</taxon>
        <taxon>Viridiplantae</taxon>
        <taxon>Chlorophyta</taxon>
        <taxon>core chlorophytes</taxon>
        <taxon>Chlorophyceae</taxon>
        <taxon>CS clade</taxon>
        <taxon>Sphaeropleales</taxon>
        <taxon>Selenastraceae</taxon>
        <taxon>Monoraphidium</taxon>
    </lineage>
</organism>
<dbReference type="EMBL" id="KK103964">
    <property type="protein sequence ID" value="KIY94656.1"/>
    <property type="molecule type" value="Genomic_DNA"/>
</dbReference>
<sequence>MSTADSALLSFSVMWTVDFYKAYLRPNASHRELLFFGRAASVVGLAIGVTLGLLTIQTGTPNLSALFSLQNVTPIHVAPAVWLGLHWRGLRGEAAAAGMVAGLAVTIGLVFSPLNTGLSKGLDSTACGLSTAMIGFCVNLFVTVALGLLLQWRPTLFGDAAAAASKAYDRLDIGAKRDKMLNPVFIGAMLLLLLFTAPFCFPTGSANAFVGDMAAWAFVALFLSGVLAIITACAYIFLWEDYQEPGSHLPVEASDAKDVADFGKQPAGIAAD</sequence>
<dbReference type="RefSeq" id="XP_013893676.1">
    <property type="nucleotide sequence ID" value="XM_014038222.1"/>
</dbReference>
<reference evidence="14 15" key="1">
    <citation type="journal article" date="2013" name="BMC Genomics">
        <title>Reconstruction of the lipid metabolism for the microalga Monoraphidium neglectum from its genome sequence reveals characteristics suitable for biofuel production.</title>
        <authorList>
            <person name="Bogen C."/>
            <person name="Al-Dilaimi A."/>
            <person name="Albersmeier A."/>
            <person name="Wichmann J."/>
            <person name="Grundmann M."/>
            <person name="Rupp O."/>
            <person name="Lauersen K.J."/>
            <person name="Blifernez-Klassen O."/>
            <person name="Kalinowski J."/>
            <person name="Goesmann A."/>
            <person name="Mussgnug J.H."/>
            <person name="Kruse O."/>
        </authorList>
    </citation>
    <scope>NUCLEOTIDE SEQUENCE [LARGE SCALE GENOMIC DNA]</scope>
    <source>
        <strain evidence="14 15">SAG 48.87</strain>
    </source>
</reference>
<evidence type="ECO:0000256" key="6">
    <source>
        <dbReference type="ARBA" id="ARBA00022979"/>
    </source>
</evidence>
<comment type="subcellular location">
    <subcellularLocation>
        <location evidence="1">Membrane</location>
        <topology evidence="1">Multi-pass membrane protein</topology>
    </subcellularLocation>
</comment>